<evidence type="ECO:0000256" key="1">
    <source>
        <dbReference type="SAM" id="MobiDB-lite"/>
    </source>
</evidence>
<dbReference type="AlphaFoldDB" id="A0A0P1B6K3"/>
<name>A0A0P1B6K3_PLAHL</name>
<dbReference type="Proteomes" id="UP000054928">
    <property type="component" value="Unassembled WGS sequence"/>
</dbReference>
<dbReference type="RefSeq" id="XP_024585577.1">
    <property type="nucleotide sequence ID" value="XM_024720372.1"/>
</dbReference>
<reference evidence="3" key="1">
    <citation type="submission" date="2014-09" db="EMBL/GenBank/DDBJ databases">
        <authorList>
            <person name="Sharma Rahul"/>
            <person name="Thines Marco"/>
        </authorList>
    </citation>
    <scope>NUCLEOTIDE SEQUENCE [LARGE SCALE GENOMIC DNA]</scope>
</reference>
<organism evidence="2 3">
    <name type="scientific">Plasmopara halstedii</name>
    <name type="common">Downy mildew of sunflower</name>
    <dbReference type="NCBI Taxonomy" id="4781"/>
    <lineage>
        <taxon>Eukaryota</taxon>
        <taxon>Sar</taxon>
        <taxon>Stramenopiles</taxon>
        <taxon>Oomycota</taxon>
        <taxon>Peronosporomycetes</taxon>
        <taxon>Peronosporales</taxon>
        <taxon>Peronosporaceae</taxon>
        <taxon>Plasmopara</taxon>
    </lineage>
</organism>
<protein>
    <submittedName>
        <fullName evidence="2">Uncharacterized protein</fullName>
    </submittedName>
</protein>
<feature type="compositionally biased region" description="Low complexity" evidence="1">
    <location>
        <begin position="19"/>
        <end position="30"/>
    </location>
</feature>
<evidence type="ECO:0000313" key="2">
    <source>
        <dbReference type="EMBL" id="CEG49208.1"/>
    </source>
</evidence>
<keyword evidence="3" id="KW-1185">Reference proteome</keyword>
<feature type="region of interest" description="Disordered" evidence="1">
    <location>
        <begin position="1"/>
        <end position="38"/>
    </location>
</feature>
<accession>A0A0P1B6K3</accession>
<sequence length="101" mass="11359">MREHRPPKCTPSGVVKLNASSRLASRRSSAGAITQGHTTKWQIAQQTSQWIRIDPNNAKQTPLIQTGRPLRNTSTKIYNTSSKFWVAGLSCLRWNTVLEKL</sequence>
<proteinExistence type="predicted"/>
<evidence type="ECO:0000313" key="3">
    <source>
        <dbReference type="Proteomes" id="UP000054928"/>
    </source>
</evidence>
<dbReference type="GeneID" id="36402037"/>
<dbReference type="EMBL" id="CCYD01003042">
    <property type="protein sequence ID" value="CEG49208.1"/>
    <property type="molecule type" value="Genomic_DNA"/>
</dbReference>